<dbReference type="InterPro" id="IPR051863">
    <property type="entry name" value="HIPP"/>
</dbReference>
<comment type="similarity">
    <text evidence="5">Belongs to the HIPP family.</text>
</comment>
<sequence>MVQRTVLKVEISCEKCKKQLLKAVSALQGVDKIEIDAAKGTLTVTGDADPYEIIVRARKVGKFAEVISIGPPPKQDAKKKPEENKPKEKKSEDKEQEQHAQLCHTPHCCPICQQMGMVQVARYDEPNMPCTIM</sequence>
<evidence type="ECO:0000256" key="1">
    <source>
        <dbReference type="ARBA" id="ARBA00022481"/>
    </source>
</evidence>
<keyword evidence="1" id="KW-0488">Methylation</keyword>
<name>A0A1Q3DER8_CEPFO</name>
<feature type="region of interest" description="Disordered" evidence="6">
    <location>
        <begin position="66"/>
        <end position="98"/>
    </location>
</feature>
<comment type="caution">
    <text evidence="8">The sequence shown here is derived from an EMBL/GenBank/DDBJ whole genome shotgun (WGS) entry which is preliminary data.</text>
</comment>
<dbReference type="GO" id="GO:0046872">
    <property type="term" value="F:metal ion binding"/>
    <property type="evidence" value="ECO:0007669"/>
    <property type="project" value="UniProtKB-KW"/>
</dbReference>
<evidence type="ECO:0000313" key="9">
    <source>
        <dbReference type="Proteomes" id="UP000187406"/>
    </source>
</evidence>
<dbReference type="STRING" id="3775.A0A1Q3DER8"/>
<dbReference type="InterPro" id="IPR036163">
    <property type="entry name" value="HMA_dom_sf"/>
</dbReference>
<dbReference type="InterPro" id="IPR006121">
    <property type="entry name" value="HMA_dom"/>
</dbReference>
<keyword evidence="3" id="KW-0449">Lipoprotein</keyword>
<dbReference type="OrthoDB" id="689350at2759"/>
<evidence type="ECO:0000256" key="3">
    <source>
        <dbReference type="ARBA" id="ARBA00023288"/>
    </source>
</evidence>
<keyword evidence="2" id="KW-0479">Metal-binding</keyword>
<gene>
    <name evidence="8" type="ORF">CFOL_v3_34342</name>
</gene>
<evidence type="ECO:0000256" key="2">
    <source>
        <dbReference type="ARBA" id="ARBA00022723"/>
    </source>
</evidence>
<keyword evidence="9" id="KW-1185">Reference proteome</keyword>
<dbReference type="SUPFAM" id="SSF55008">
    <property type="entry name" value="HMA, heavy metal-associated domain"/>
    <property type="match status" value="1"/>
</dbReference>
<feature type="compositionally biased region" description="Basic and acidic residues" evidence="6">
    <location>
        <begin position="75"/>
        <end position="98"/>
    </location>
</feature>
<evidence type="ECO:0000256" key="5">
    <source>
        <dbReference type="ARBA" id="ARBA00024045"/>
    </source>
</evidence>
<dbReference type="InParanoid" id="A0A1Q3DER8"/>
<dbReference type="EMBL" id="BDDD01006773">
    <property type="protein sequence ID" value="GAV90942.1"/>
    <property type="molecule type" value="Genomic_DNA"/>
</dbReference>
<dbReference type="PANTHER" id="PTHR45811:SF13">
    <property type="entry name" value="OS04G0661100 PROTEIN"/>
    <property type="match status" value="1"/>
</dbReference>
<evidence type="ECO:0000313" key="8">
    <source>
        <dbReference type="EMBL" id="GAV90942.1"/>
    </source>
</evidence>
<evidence type="ECO:0000256" key="6">
    <source>
        <dbReference type="SAM" id="MobiDB-lite"/>
    </source>
</evidence>
<protein>
    <submittedName>
        <fullName evidence="8">HMA domain-containing protein</fullName>
    </submittedName>
</protein>
<dbReference type="AlphaFoldDB" id="A0A1Q3DER8"/>
<evidence type="ECO:0000256" key="4">
    <source>
        <dbReference type="ARBA" id="ARBA00023289"/>
    </source>
</evidence>
<dbReference type="Pfam" id="PF00403">
    <property type="entry name" value="HMA"/>
    <property type="match status" value="1"/>
</dbReference>
<organism evidence="8 9">
    <name type="scientific">Cephalotus follicularis</name>
    <name type="common">Albany pitcher plant</name>
    <dbReference type="NCBI Taxonomy" id="3775"/>
    <lineage>
        <taxon>Eukaryota</taxon>
        <taxon>Viridiplantae</taxon>
        <taxon>Streptophyta</taxon>
        <taxon>Embryophyta</taxon>
        <taxon>Tracheophyta</taxon>
        <taxon>Spermatophyta</taxon>
        <taxon>Magnoliopsida</taxon>
        <taxon>eudicotyledons</taxon>
        <taxon>Gunneridae</taxon>
        <taxon>Pentapetalae</taxon>
        <taxon>rosids</taxon>
        <taxon>fabids</taxon>
        <taxon>Oxalidales</taxon>
        <taxon>Cephalotaceae</taxon>
        <taxon>Cephalotus</taxon>
    </lineage>
</organism>
<dbReference type="Gene3D" id="3.30.70.100">
    <property type="match status" value="1"/>
</dbReference>
<evidence type="ECO:0000259" key="7">
    <source>
        <dbReference type="PROSITE" id="PS50846"/>
    </source>
</evidence>
<dbReference type="PANTHER" id="PTHR45811">
    <property type="entry name" value="COPPER TRANSPORT PROTEIN FAMILY-RELATED"/>
    <property type="match status" value="1"/>
</dbReference>
<proteinExistence type="inferred from homology"/>
<keyword evidence="4" id="KW-0636">Prenylation</keyword>
<dbReference type="Proteomes" id="UP000187406">
    <property type="component" value="Unassembled WGS sequence"/>
</dbReference>
<accession>A0A1Q3DER8</accession>
<dbReference type="PROSITE" id="PS50846">
    <property type="entry name" value="HMA_2"/>
    <property type="match status" value="1"/>
</dbReference>
<dbReference type="CDD" id="cd00371">
    <property type="entry name" value="HMA"/>
    <property type="match status" value="1"/>
</dbReference>
<reference evidence="9" key="1">
    <citation type="submission" date="2016-04" db="EMBL/GenBank/DDBJ databases">
        <title>Cephalotus genome sequencing.</title>
        <authorList>
            <person name="Fukushima K."/>
            <person name="Hasebe M."/>
            <person name="Fang X."/>
        </authorList>
    </citation>
    <scope>NUCLEOTIDE SEQUENCE [LARGE SCALE GENOMIC DNA]</scope>
    <source>
        <strain evidence="9">cv. St1</strain>
    </source>
</reference>
<dbReference type="FunCoup" id="A0A1Q3DER8">
    <property type="interactions" value="37"/>
</dbReference>
<feature type="domain" description="HMA" evidence="7">
    <location>
        <begin position="2"/>
        <end position="65"/>
    </location>
</feature>